<keyword evidence="2" id="KW-0812">Transmembrane</keyword>
<dbReference type="InterPro" id="IPR052173">
    <property type="entry name" value="Beta-lactam_resp_regulator"/>
</dbReference>
<reference evidence="4 5" key="1">
    <citation type="submission" date="2018-09" db="EMBL/GenBank/DDBJ databases">
        <title>Murine metabolic-syndrome-specific gut microbial biobank.</title>
        <authorList>
            <person name="Liu C."/>
        </authorList>
    </citation>
    <scope>NUCLEOTIDE SEQUENCE [LARGE SCALE GENOMIC DNA]</scope>
    <source>
        <strain evidence="4 5">0.1xD8-82</strain>
    </source>
</reference>
<evidence type="ECO:0000256" key="2">
    <source>
        <dbReference type="SAM" id="Phobius"/>
    </source>
</evidence>
<keyword evidence="5" id="KW-1185">Reference proteome</keyword>
<organism evidence="4 5">
    <name type="scientific">Parablautia intestinalis</name>
    <dbReference type="NCBI Taxonomy" id="2320100"/>
    <lineage>
        <taxon>Bacteria</taxon>
        <taxon>Bacillati</taxon>
        <taxon>Bacillota</taxon>
        <taxon>Clostridia</taxon>
        <taxon>Lachnospirales</taxon>
        <taxon>Lachnospiraceae</taxon>
        <taxon>Parablautia</taxon>
    </lineage>
</organism>
<feature type="transmembrane region" description="Helical" evidence="2">
    <location>
        <begin position="56"/>
        <end position="74"/>
    </location>
</feature>
<dbReference type="EMBL" id="RAYQ01000003">
    <property type="protein sequence ID" value="RKI93297.1"/>
    <property type="molecule type" value="Genomic_DNA"/>
</dbReference>
<accession>A0A3A9APH1</accession>
<comment type="caution">
    <text evidence="4">The sequence shown here is derived from an EMBL/GenBank/DDBJ whole genome shotgun (WGS) entry which is preliminary data.</text>
</comment>
<dbReference type="InterPro" id="IPR008756">
    <property type="entry name" value="Peptidase_M56"/>
</dbReference>
<evidence type="ECO:0000259" key="3">
    <source>
        <dbReference type="Pfam" id="PF05569"/>
    </source>
</evidence>
<keyword evidence="2" id="KW-1133">Transmembrane helix</keyword>
<evidence type="ECO:0000313" key="5">
    <source>
        <dbReference type="Proteomes" id="UP000280696"/>
    </source>
</evidence>
<dbReference type="PANTHER" id="PTHR34978">
    <property type="entry name" value="POSSIBLE SENSOR-TRANSDUCER PROTEIN BLAR"/>
    <property type="match status" value="1"/>
</dbReference>
<gene>
    <name evidence="4" type="ORF">D7V94_04885</name>
</gene>
<keyword evidence="2" id="KW-0472">Membrane</keyword>
<dbReference type="AlphaFoldDB" id="A0A3A9APH1"/>
<dbReference type="OrthoDB" id="9804799at2"/>
<feature type="transmembrane region" description="Helical" evidence="2">
    <location>
        <begin position="327"/>
        <end position="346"/>
    </location>
</feature>
<evidence type="ECO:0000313" key="4">
    <source>
        <dbReference type="EMBL" id="RKI93297.1"/>
    </source>
</evidence>
<sequence>MRCSFFCCREFEGREGRMFIVESIFTSILSTSISAGFMVLAVAAIRILFRKMPKSFRCFLWMLVGIHLLFPFSIESAFGLLPRVEISGGADRGGWLYDSEALENLDNIESGTGTEDLVDMEKKALAQPGLFGVNSTGSLKDAGRGHMLMKAGAVFWGLGVLLLLGYFFISWHKITRMLKTAVPWESMGIKIYQSDRIQTPFLFGIVRPRIYIPMHIEEESLPYIIKHECAHQKRKDYLTKPAAFVLLCIHWFNPCIWLAYKLMCRDIELACDELVIRDFTAWEKKAYSTALLNCSVAQKKITACQAFFGETGIKERVKNVLRYKKPALLAVVMSITVCMVVSLCFMTTRREKALPGPEEGADQGEMLSETEKGDRQGVLLPESEKEEDQGQTPLGSGEEAGQSQTLPGSGEMAGQGQTLPEPAKGTEDEAQIFVSQTEGENPEENTEFVRQWTEAFCNRDGEKIYAMCSDEWKKNAGENEMMPGPENGYTFGWSSPWPIEDDLVRVVELSENHAELLYYAWTSEPHMSVWRQSLSYHKEDKWLVDQVDTDIMEYICILEEFEKAYPDGEISGTPMDYLENGMGEALNNNALLSSTTIYLPLFEPDTAAVCLLNLLRNEEKVEVEAQIDEKGKEAKVTVEFMDGNRAVVLMVQPYGENGIWIPQSYNEEEEE</sequence>
<dbReference type="Pfam" id="PF05569">
    <property type="entry name" value="Peptidase_M56"/>
    <property type="match status" value="1"/>
</dbReference>
<dbReference type="Proteomes" id="UP000280696">
    <property type="component" value="Unassembled WGS sequence"/>
</dbReference>
<feature type="transmembrane region" description="Helical" evidence="2">
    <location>
        <begin position="147"/>
        <end position="169"/>
    </location>
</feature>
<feature type="region of interest" description="Disordered" evidence="1">
    <location>
        <begin position="353"/>
        <end position="426"/>
    </location>
</feature>
<feature type="transmembrane region" description="Helical" evidence="2">
    <location>
        <begin position="24"/>
        <end position="49"/>
    </location>
</feature>
<dbReference type="PANTHER" id="PTHR34978:SF3">
    <property type="entry name" value="SLR0241 PROTEIN"/>
    <property type="match status" value="1"/>
</dbReference>
<protein>
    <submittedName>
        <fullName evidence="4">M56 family metallopeptidase</fullName>
    </submittedName>
</protein>
<name>A0A3A9APH1_9FIRM</name>
<dbReference type="CDD" id="cd07341">
    <property type="entry name" value="M56_BlaR1_MecR1_like"/>
    <property type="match status" value="1"/>
</dbReference>
<feature type="domain" description="Peptidase M56" evidence="3">
    <location>
        <begin position="28"/>
        <end position="319"/>
    </location>
</feature>
<evidence type="ECO:0000256" key="1">
    <source>
        <dbReference type="SAM" id="MobiDB-lite"/>
    </source>
</evidence>
<proteinExistence type="predicted"/>